<dbReference type="PANTHER" id="PTHR33116:SF86">
    <property type="entry name" value="REVERSE TRANSCRIPTASE DOMAIN-CONTAINING PROTEIN"/>
    <property type="match status" value="1"/>
</dbReference>
<reference evidence="2" key="1">
    <citation type="journal article" date="2019" name="Plant Biotechnol. J.">
        <title>Genome sequencing of the Australian wild diploid species Gossypium australe highlights disease resistance and delayed gland morphogenesis.</title>
        <authorList>
            <person name="Cai Y."/>
            <person name="Cai X."/>
            <person name="Wang Q."/>
            <person name="Wang P."/>
            <person name="Zhang Y."/>
            <person name="Cai C."/>
            <person name="Xu Y."/>
            <person name="Wang K."/>
            <person name="Zhou Z."/>
            <person name="Wang C."/>
            <person name="Geng S."/>
            <person name="Li B."/>
            <person name="Dong Q."/>
            <person name="Hou Y."/>
            <person name="Wang H."/>
            <person name="Ai P."/>
            <person name="Liu Z."/>
            <person name="Yi F."/>
            <person name="Sun M."/>
            <person name="An G."/>
            <person name="Cheng J."/>
            <person name="Zhang Y."/>
            <person name="Shi Q."/>
            <person name="Xie Y."/>
            <person name="Shi X."/>
            <person name="Chang Y."/>
            <person name="Huang F."/>
            <person name="Chen Y."/>
            <person name="Hong S."/>
            <person name="Mi L."/>
            <person name="Sun Q."/>
            <person name="Zhang L."/>
            <person name="Zhou B."/>
            <person name="Peng R."/>
            <person name="Zhang X."/>
            <person name="Liu F."/>
        </authorList>
    </citation>
    <scope>NUCLEOTIDE SEQUENCE [LARGE SCALE GENOMIC DNA]</scope>
    <source>
        <strain evidence="2">cv. PA1801</strain>
    </source>
</reference>
<dbReference type="PANTHER" id="PTHR33116">
    <property type="entry name" value="REVERSE TRANSCRIPTASE ZINC-BINDING DOMAIN-CONTAINING PROTEIN-RELATED-RELATED"/>
    <property type="match status" value="1"/>
</dbReference>
<comment type="caution">
    <text evidence="1">The sequence shown here is derived from an EMBL/GenBank/DDBJ whole genome shotgun (WGS) entry which is preliminary data.</text>
</comment>
<accession>A0A5B6X7N1</accession>
<keyword evidence="1" id="KW-0695">RNA-directed DNA polymerase</keyword>
<proteinExistence type="predicted"/>
<evidence type="ECO:0000313" key="1">
    <source>
        <dbReference type="EMBL" id="KAA3489222.1"/>
    </source>
</evidence>
<dbReference type="EMBL" id="SMMG02000001">
    <property type="protein sequence ID" value="KAA3489222.1"/>
    <property type="molecule type" value="Genomic_DNA"/>
</dbReference>
<organism evidence="1 2">
    <name type="scientific">Gossypium australe</name>
    <dbReference type="NCBI Taxonomy" id="47621"/>
    <lineage>
        <taxon>Eukaryota</taxon>
        <taxon>Viridiplantae</taxon>
        <taxon>Streptophyta</taxon>
        <taxon>Embryophyta</taxon>
        <taxon>Tracheophyta</taxon>
        <taxon>Spermatophyta</taxon>
        <taxon>Magnoliopsida</taxon>
        <taxon>eudicotyledons</taxon>
        <taxon>Gunneridae</taxon>
        <taxon>Pentapetalae</taxon>
        <taxon>rosids</taxon>
        <taxon>malvids</taxon>
        <taxon>Malvales</taxon>
        <taxon>Malvaceae</taxon>
        <taxon>Malvoideae</taxon>
        <taxon>Gossypium</taxon>
    </lineage>
</organism>
<keyword evidence="2" id="KW-1185">Reference proteome</keyword>
<keyword evidence="1" id="KW-0808">Transferase</keyword>
<dbReference type="AlphaFoldDB" id="A0A5B6X7N1"/>
<dbReference type="GO" id="GO:0003964">
    <property type="term" value="F:RNA-directed DNA polymerase activity"/>
    <property type="evidence" value="ECO:0007669"/>
    <property type="project" value="UniProtKB-KW"/>
</dbReference>
<protein>
    <submittedName>
        <fullName evidence="1">RNA-directed DNA polymerase reverse transcriptase family protein</fullName>
    </submittedName>
</protein>
<keyword evidence="1" id="KW-0548">Nucleotidyltransferase</keyword>
<evidence type="ECO:0000313" key="2">
    <source>
        <dbReference type="Proteomes" id="UP000325315"/>
    </source>
</evidence>
<gene>
    <name evidence="1" type="ORF">EPI10_032879</name>
</gene>
<dbReference type="OrthoDB" id="1428630at2759"/>
<sequence length="297" mass="33575">MSCFLLPSSFCGEIERIMARFWWQKADRKKGIHWCQWQQMCQPKEVGGMGFRSLAKFNVALLAKQGWRILTNPNSLVAQTLKAKYFPNESFLNSRLGNNCSYTWKSIWAAKEVLSDDMCWKVGNGSAISALDDSWIPDFKNARLSSYVNNLCDFKVAELIDESISTFPTDVAVKILHILLAKEAHDDILAWSAGPSGEFTVRSAYKLLHDSETDPSAYALQTNYRNFYKKFWNVRGLGRSLTVKRLKNKLRAINPRILFLLETKLSSKKIELVRLKCGFENGIDIGGIGSRGGLSLG</sequence>
<name>A0A5B6X7N1_9ROSI</name>
<dbReference type="Proteomes" id="UP000325315">
    <property type="component" value="Unassembled WGS sequence"/>
</dbReference>